<dbReference type="PANTHER" id="PTHR37477">
    <property type="entry name" value="COBALT-PRECORRIN-5A HYDROLASE"/>
    <property type="match status" value="1"/>
</dbReference>
<dbReference type="InterPro" id="IPR002750">
    <property type="entry name" value="CobE/GbiG_C"/>
</dbReference>
<dbReference type="EMBL" id="VUMS01000014">
    <property type="protein sequence ID" value="MST66828.1"/>
    <property type="molecule type" value="Genomic_DNA"/>
</dbReference>
<sequence length="395" mass="43963">MWWLTATMTGQNCIIRHSPQSFGKQQNKMKKTGIIAFTEHGCVLGEKLLRDLQKQNQEVYGFVKSKYVELPEKHPFRKLKGTLREWAEEWIPRLDGIIFFSATGIAVRTIAPFVVSKKTDPAVVVIDEQGSYAISLLSGHLGGANELTEFAAESIGAQPVITTGTDVNHTFAVDVFARKNNLVISDMELAKEMAALLIRGKTIVWGAGEGFVFPKEQTIPEQLRFRKTESPDGKHGTLWFAIPQSDREQEEALGTEQTRMLHLYPKNVYLGVGCRKNTPEEKIETQIQKYLSEHGIAAEQIILAASIDLKKEEPGLLAFCEKYHLPFVTYRGEELEKAKGTFTPSAFVSKITGVDNVCERSASLACDGGTFIMRKQAAEGVTAACTIKKWSVSFE</sequence>
<evidence type="ECO:0000259" key="2">
    <source>
        <dbReference type="Pfam" id="PF11760"/>
    </source>
</evidence>
<name>A0A7X2P3H7_9FIRM</name>
<gene>
    <name evidence="3" type="ORF">FYJ57_08835</name>
</gene>
<dbReference type="SUPFAM" id="SSF159664">
    <property type="entry name" value="CobE/GbiG C-terminal domain-like"/>
    <property type="match status" value="1"/>
</dbReference>
<feature type="domain" description="CobE/GbiG C-terminal" evidence="1">
    <location>
        <begin position="269"/>
        <end position="384"/>
    </location>
</feature>
<dbReference type="InterPro" id="IPR021744">
    <property type="entry name" value="CbiG_N"/>
</dbReference>
<dbReference type="AlphaFoldDB" id="A0A7X2P3H7"/>
<dbReference type="InterPro" id="IPR038029">
    <property type="entry name" value="GbiG_N_sf"/>
</dbReference>
<dbReference type="Pfam" id="PF11760">
    <property type="entry name" value="CbiG_N"/>
    <property type="match status" value="1"/>
</dbReference>
<dbReference type="Pfam" id="PF01890">
    <property type="entry name" value="CbiG_C"/>
    <property type="match status" value="1"/>
</dbReference>
<dbReference type="Gene3D" id="3.40.50.11220">
    <property type="match status" value="1"/>
</dbReference>
<protein>
    <submittedName>
        <fullName evidence="3">Cobalamin biosynthesis protein CbiG</fullName>
    </submittedName>
</protein>
<dbReference type="Proteomes" id="UP000440513">
    <property type="component" value="Unassembled WGS sequence"/>
</dbReference>
<feature type="domain" description="Cobalamin synthesis G N-terminal" evidence="2">
    <location>
        <begin position="88"/>
        <end position="166"/>
    </location>
</feature>
<comment type="caution">
    <text evidence="3">The sequence shown here is derived from an EMBL/GenBank/DDBJ whole genome shotgun (WGS) entry which is preliminary data.</text>
</comment>
<dbReference type="GO" id="GO:0009236">
    <property type="term" value="P:cobalamin biosynthetic process"/>
    <property type="evidence" value="ECO:0007669"/>
    <property type="project" value="InterPro"/>
</dbReference>
<dbReference type="SUPFAM" id="SSF159672">
    <property type="entry name" value="CbiG N-terminal domain-like"/>
    <property type="match status" value="1"/>
</dbReference>
<accession>A0A7X2P3H7</accession>
<evidence type="ECO:0000259" key="1">
    <source>
        <dbReference type="Pfam" id="PF01890"/>
    </source>
</evidence>
<organism evidence="3 4">
    <name type="scientific">Oliverpabstia intestinalis</name>
    <dbReference type="NCBI Taxonomy" id="2606633"/>
    <lineage>
        <taxon>Bacteria</taxon>
        <taxon>Bacillati</taxon>
        <taxon>Bacillota</taxon>
        <taxon>Clostridia</taxon>
        <taxon>Lachnospirales</taxon>
        <taxon>Lachnospiraceae</taxon>
        <taxon>Oliverpabstia</taxon>
    </lineage>
</organism>
<dbReference type="InterPro" id="IPR036518">
    <property type="entry name" value="CobE/GbiG_C_sf"/>
</dbReference>
<dbReference type="Gene3D" id="3.30.420.180">
    <property type="entry name" value="CobE/GbiG C-terminal domain"/>
    <property type="match status" value="1"/>
</dbReference>
<evidence type="ECO:0000313" key="4">
    <source>
        <dbReference type="Proteomes" id="UP000440513"/>
    </source>
</evidence>
<reference evidence="3 4" key="1">
    <citation type="submission" date="2019-08" db="EMBL/GenBank/DDBJ databases">
        <title>In-depth cultivation of the pig gut microbiome towards novel bacterial diversity and tailored functional studies.</title>
        <authorList>
            <person name="Wylensek D."/>
            <person name="Hitch T.C.A."/>
            <person name="Clavel T."/>
        </authorList>
    </citation>
    <scope>NUCLEOTIDE SEQUENCE [LARGE SCALE GENOMIC DNA]</scope>
    <source>
        <strain evidence="3 4">BSM-380-WT-5A</strain>
    </source>
</reference>
<evidence type="ECO:0000313" key="3">
    <source>
        <dbReference type="EMBL" id="MST66828.1"/>
    </source>
</evidence>
<keyword evidence="4" id="KW-1185">Reference proteome</keyword>
<proteinExistence type="predicted"/>
<dbReference type="InterPro" id="IPR052553">
    <property type="entry name" value="CbiG_hydrolase"/>
</dbReference>
<dbReference type="PANTHER" id="PTHR37477:SF1">
    <property type="entry name" value="COBALT-PRECORRIN-5A HYDROLASE"/>
    <property type="match status" value="1"/>
</dbReference>